<evidence type="ECO:0000313" key="3">
    <source>
        <dbReference type="Proteomes" id="UP001159428"/>
    </source>
</evidence>
<feature type="transmembrane region" description="Helical" evidence="1">
    <location>
        <begin position="70"/>
        <end position="88"/>
    </location>
</feature>
<evidence type="ECO:0000313" key="2">
    <source>
        <dbReference type="EMBL" id="CAH3045163.1"/>
    </source>
</evidence>
<keyword evidence="1" id="KW-0472">Membrane</keyword>
<organism evidence="2 3">
    <name type="scientific">Pocillopora meandrina</name>
    <dbReference type="NCBI Taxonomy" id="46732"/>
    <lineage>
        <taxon>Eukaryota</taxon>
        <taxon>Metazoa</taxon>
        <taxon>Cnidaria</taxon>
        <taxon>Anthozoa</taxon>
        <taxon>Hexacorallia</taxon>
        <taxon>Scleractinia</taxon>
        <taxon>Astrocoeniina</taxon>
        <taxon>Pocilloporidae</taxon>
        <taxon>Pocillopora</taxon>
    </lineage>
</organism>
<dbReference type="Proteomes" id="UP001159428">
    <property type="component" value="Unassembled WGS sequence"/>
</dbReference>
<keyword evidence="1" id="KW-0812">Transmembrane</keyword>
<accession>A0AAU9W4S3</accession>
<dbReference type="AlphaFoldDB" id="A0AAU9W4S3"/>
<feature type="transmembrane region" description="Helical" evidence="1">
    <location>
        <begin position="32"/>
        <end position="58"/>
    </location>
</feature>
<evidence type="ECO:0000256" key="1">
    <source>
        <dbReference type="SAM" id="Phobius"/>
    </source>
</evidence>
<gene>
    <name evidence="2" type="ORF">PMEA_00032976</name>
</gene>
<keyword evidence="3" id="KW-1185">Reference proteome</keyword>
<dbReference type="Gene3D" id="1.20.1070.10">
    <property type="entry name" value="Rhodopsin 7-helix transmembrane proteins"/>
    <property type="match status" value="1"/>
</dbReference>
<reference evidence="2 3" key="1">
    <citation type="submission" date="2022-05" db="EMBL/GenBank/DDBJ databases">
        <authorList>
            <consortium name="Genoscope - CEA"/>
            <person name="William W."/>
        </authorList>
    </citation>
    <scope>NUCLEOTIDE SEQUENCE [LARGE SCALE GENOMIC DNA]</scope>
</reference>
<proteinExistence type="predicted"/>
<dbReference type="EMBL" id="CALNXJ010000008">
    <property type="protein sequence ID" value="CAH3045163.1"/>
    <property type="molecule type" value="Genomic_DNA"/>
</dbReference>
<protein>
    <submittedName>
        <fullName evidence="2">Uncharacterized protein</fullName>
    </submittedName>
</protein>
<sequence>MAVGDLLSAVSTWPLYDTEGILSGKHLIDDPVAIAVCKIIFSLASIVVERFIAVVHLLEAKFLMQKTRPRAVTLALTWIVPLPLLYHASDS</sequence>
<keyword evidence="1" id="KW-1133">Transmembrane helix</keyword>
<comment type="caution">
    <text evidence="2">The sequence shown here is derived from an EMBL/GenBank/DDBJ whole genome shotgun (WGS) entry which is preliminary data.</text>
</comment>
<name>A0AAU9W4S3_9CNID</name>